<dbReference type="RefSeq" id="WP_145358000.1">
    <property type="nucleotide sequence ID" value="NZ_CP036265.1"/>
</dbReference>
<accession>A0A517P723</accession>
<feature type="transmembrane region" description="Helical" evidence="1">
    <location>
        <begin position="100"/>
        <end position="122"/>
    </location>
</feature>
<evidence type="ECO:0000256" key="1">
    <source>
        <dbReference type="SAM" id="Phobius"/>
    </source>
</evidence>
<keyword evidence="1" id="KW-1133">Transmembrane helix</keyword>
<evidence type="ECO:0000313" key="3">
    <source>
        <dbReference type="Proteomes" id="UP000318741"/>
    </source>
</evidence>
<dbReference type="EMBL" id="CP036265">
    <property type="protein sequence ID" value="QDT15179.1"/>
    <property type="molecule type" value="Genomic_DNA"/>
</dbReference>
<dbReference type="KEGG" id="acaf:CA12_12600"/>
<evidence type="ECO:0008006" key="4">
    <source>
        <dbReference type="Google" id="ProtNLM"/>
    </source>
</evidence>
<keyword evidence="3" id="KW-1185">Reference proteome</keyword>
<dbReference type="Proteomes" id="UP000318741">
    <property type="component" value="Chromosome"/>
</dbReference>
<gene>
    <name evidence="2" type="ORF">CA12_12600</name>
</gene>
<dbReference type="OrthoDB" id="291594at2"/>
<proteinExistence type="predicted"/>
<keyword evidence="1" id="KW-0472">Membrane</keyword>
<protein>
    <recommendedName>
        <fullName evidence="4">MraY-like glycosyltransferase</fullName>
    </recommendedName>
</protein>
<name>A0A517P723_9PLAN</name>
<dbReference type="AlphaFoldDB" id="A0A517P723"/>
<sequence>MCLTHEFGHLLGGWLGGGKVQSAWLGPWPPPYSTFQPDPHPALTLWAGPLFGCVAPALLAGLIRRRWAWFLADFCLLANGCYLAVSWLTDDRLLDAPRLLAAGVSPVWIGLFCLAACGVGYVRFRAACRAVWAGPSPA</sequence>
<feature type="transmembrane region" description="Helical" evidence="1">
    <location>
        <begin position="70"/>
        <end position="88"/>
    </location>
</feature>
<reference evidence="2 3" key="1">
    <citation type="submission" date="2019-02" db="EMBL/GenBank/DDBJ databases">
        <title>Deep-cultivation of Planctomycetes and their phenomic and genomic characterization uncovers novel biology.</title>
        <authorList>
            <person name="Wiegand S."/>
            <person name="Jogler M."/>
            <person name="Boedeker C."/>
            <person name="Pinto D."/>
            <person name="Vollmers J."/>
            <person name="Rivas-Marin E."/>
            <person name="Kohn T."/>
            <person name="Peeters S.H."/>
            <person name="Heuer A."/>
            <person name="Rast P."/>
            <person name="Oberbeckmann S."/>
            <person name="Bunk B."/>
            <person name="Jeske O."/>
            <person name="Meyerdierks A."/>
            <person name="Storesund J.E."/>
            <person name="Kallscheuer N."/>
            <person name="Luecker S."/>
            <person name="Lage O.M."/>
            <person name="Pohl T."/>
            <person name="Merkel B.J."/>
            <person name="Hornburger P."/>
            <person name="Mueller R.-W."/>
            <person name="Bruemmer F."/>
            <person name="Labrenz M."/>
            <person name="Spormann A.M."/>
            <person name="Op den Camp H."/>
            <person name="Overmann J."/>
            <person name="Amann R."/>
            <person name="Jetten M.S.M."/>
            <person name="Mascher T."/>
            <person name="Medema M.H."/>
            <person name="Devos D.P."/>
            <person name="Kaster A.-K."/>
            <person name="Ovreas L."/>
            <person name="Rohde M."/>
            <person name="Galperin M.Y."/>
            <person name="Jogler C."/>
        </authorList>
    </citation>
    <scope>NUCLEOTIDE SEQUENCE [LARGE SCALE GENOMIC DNA]</scope>
    <source>
        <strain evidence="2 3">CA12</strain>
    </source>
</reference>
<feature type="transmembrane region" description="Helical" evidence="1">
    <location>
        <begin position="43"/>
        <end position="63"/>
    </location>
</feature>
<organism evidence="2 3">
    <name type="scientific">Alienimonas californiensis</name>
    <dbReference type="NCBI Taxonomy" id="2527989"/>
    <lineage>
        <taxon>Bacteria</taxon>
        <taxon>Pseudomonadati</taxon>
        <taxon>Planctomycetota</taxon>
        <taxon>Planctomycetia</taxon>
        <taxon>Planctomycetales</taxon>
        <taxon>Planctomycetaceae</taxon>
        <taxon>Alienimonas</taxon>
    </lineage>
</organism>
<keyword evidence="1" id="KW-0812">Transmembrane</keyword>
<evidence type="ECO:0000313" key="2">
    <source>
        <dbReference type="EMBL" id="QDT15179.1"/>
    </source>
</evidence>